<feature type="compositionally biased region" description="Polar residues" evidence="2">
    <location>
        <begin position="580"/>
        <end position="603"/>
    </location>
</feature>
<name>A0A6H0XS65_9PEZI</name>
<sequence>MHSAPLDDGCQKVESQTCGLTSKSPEGSGKPALQSFRWLTKLAGDPEKIGVRARENSLTMSSLFATTTFVPHVSITQQYNHTDYNFTPYMSTSQSPLTQLDIELLRSIEEHQASRQSTRIGSYMHTAFASDDTQVRLQQQYRVNDYAQHLPLGDASSHGSLAKPAYTQQPSWSMHASDDTYNSMGFAAVTPVSGFKRQRSHQRTPSASTVASTGPASPYNNNNSNASHPQIANTDFDPSYNQAFSKDPITVADPAYLSVNYVPGQASGIFGGSDMKSFALDNPLQFADLSPSSRQSMSTVEQDSPTTPGSASEDVDVKQVKNVPEFRTFNPHLQLARTESAAYQDELYNPANYNAAPAPKVAKLQPPAFTHRTLVNQRLETANMARSQSPTSAQRERSPFREGSQLAPADSWTSPSGPMSTAASRRQKLKEEREEAEYALHRPQLQREPTKTISPKDALLDYNEADQPSLFQDSVPIGYKQHLGNDATEALTPTYLAQRNPTTFTLPPSSQTSSMAGFRASPADAFPTNFNNFTQPALPTTTAAVQNPYLNNYQQVSHLTPTYPATSLDPTPDFPAHLTSMESSISEGPPLSSQESATMTLQRPTDTRAATGAYTCTYHGCAQRFESPTLLQKHKREFHRSQQPQRDGLSVDTSSESPRSTASPAPTSGSGLTSAQILARNSQAGPHKCTRINPSTGKPCNTIFSRPYDLTRHEDTIHNGRKQKVRCPYCREEKTFSRNDALTRHMRVVHPDVENSGKRGRRGD</sequence>
<dbReference type="Gene3D" id="3.30.160.60">
    <property type="entry name" value="Classic Zinc Finger"/>
    <property type="match status" value="1"/>
</dbReference>
<dbReference type="AlphaFoldDB" id="A0A6H0XS65"/>
<keyword evidence="1" id="KW-0863">Zinc-finger</keyword>
<organism evidence="4 5">
    <name type="scientific">Peltaster fructicola</name>
    <dbReference type="NCBI Taxonomy" id="286661"/>
    <lineage>
        <taxon>Eukaryota</taxon>
        <taxon>Fungi</taxon>
        <taxon>Dikarya</taxon>
        <taxon>Ascomycota</taxon>
        <taxon>Pezizomycotina</taxon>
        <taxon>Dothideomycetes</taxon>
        <taxon>Dothideomycetes incertae sedis</taxon>
        <taxon>Peltaster</taxon>
    </lineage>
</organism>
<feature type="domain" description="C2H2-type" evidence="3">
    <location>
        <begin position="614"/>
        <end position="644"/>
    </location>
</feature>
<feature type="compositionally biased region" description="Low complexity" evidence="2">
    <location>
        <begin position="653"/>
        <end position="671"/>
    </location>
</feature>
<dbReference type="PROSITE" id="PS00028">
    <property type="entry name" value="ZINC_FINGER_C2H2_1"/>
    <property type="match status" value="1"/>
</dbReference>
<dbReference type="InterPro" id="IPR013087">
    <property type="entry name" value="Znf_C2H2_type"/>
</dbReference>
<dbReference type="GO" id="GO:0006357">
    <property type="term" value="P:regulation of transcription by RNA polymerase II"/>
    <property type="evidence" value="ECO:0007669"/>
    <property type="project" value="TreeGrafter"/>
</dbReference>
<dbReference type="PANTHER" id="PTHR46179:SF19">
    <property type="entry name" value="C2H2 FINGER DOMAIN TRANSCRIPTION FACTOR (EUROFUNG)-RELATED"/>
    <property type="match status" value="1"/>
</dbReference>
<keyword evidence="1" id="KW-0479">Metal-binding</keyword>
<protein>
    <recommendedName>
        <fullName evidence="3">C2H2-type domain-containing protein</fullName>
    </recommendedName>
</protein>
<accession>A0A6H0XS65</accession>
<dbReference type="GO" id="GO:0005634">
    <property type="term" value="C:nucleus"/>
    <property type="evidence" value="ECO:0007669"/>
    <property type="project" value="TreeGrafter"/>
</dbReference>
<feature type="region of interest" description="Disordered" evidence="2">
    <location>
        <begin position="1"/>
        <end position="31"/>
    </location>
</feature>
<dbReference type="OrthoDB" id="7295497at2759"/>
<gene>
    <name evidence="4" type="ORF">AMS68_002827</name>
</gene>
<feature type="compositionally biased region" description="Polar residues" evidence="2">
    <location>
        <begin position="411"/>
        <end position="424"/>
    </location>
</feature>
<feature type="region of interest" description="Disordered" evidence="2">
    <location>
        <begin position="289"/>
        <end position="317"/>
    </location>
</feature>
<feature type="region of interest" description="Disordered" evidence="2">
    <location>
        <begin position="194"/>
        <end position="239"/>
    </location>
</feature>
<dbReference type="SMART" id="SM00355">
    <property type="entry name" value="ZnF_C2H2"/>
    <property type="match status" value="3"/>
</dbReference>
<feature type="compositionally biased region" description="Low complexity" evidence="2">
    <location>
        <begin position="215"/>
        <end position="227"/>
    </location>
</feature>
<evidence type="ECO:0000313" key="4">
    <source>
        <dbReference type="EMBL" id="QIW97309.1"/>
    </source>
</evidence>
<feature type="region of interest" description="Disordered" evidence="2">
    <location>
        <begin position="380"/>
        <end position="443"/>
    </location>
</feature>
<feature type="compositionally biased region" description="Polar residues" evidence="2">
    <location>
        <begin position="13"/>
        <end position="25"/>
    </location>
</feature>
<evidence type="ECO:0000256" key="1">
    <source>
        <dbReference type="PROSITE-ProRule" id="PRU00042"/>
    </source>
</evidence>
<dbReference type="EMBL" id="CP051140">
    <property type="protein sequence ID" value="QIW97309.1"/>
    <property type="molecule type" value="Genomic_DNA"/>
</dbReference>
<dbReference type="PROSITE" id="PS50157">
    <property type="entry name" value="ZINC_FINGER_C2H2_2"/>
    <property type="match status" value="2"/>
</dbReference>
<dbReference type="InterPro" id="IPR051061">
    <property type="entry name" value="Zinc_finger_trans_reg"/>
</dbReference>
<feature type="compositionally biased region" description="Polar residues" evidence="2">
    <location>
        <begin position="380"/>
        <end position="393"/>
    </location>
</feature>
<feature type="region of interest" description="Disordered" evidence="2">
    <location>
        <begin position="567"/>
        <end position="603"/>
    </location>
</feature>
<proteinExistence type="predicted"/>
<feature type="compositionally biased region" description="Polar residues" evidence="2">
    <location>
        <begin position="203"/>
        <end position="214"/>
    </location>
</feature>
<feature type="region of interest" description="Disordered" evidence="2">
    <location>
        <begin position="681"/>
        <end position="700"/>
    </location>
</feature>
<evidence type="ECO:0000256" key="2">
    <source>
        <dbReference type="SAM" id="MobiDB-lite"/>
    </source>
</evidence>
<dbReference type="Pfam" id="PF00096">
    <property type="entry name" value="zf-C2H2"/>
    <property type="match status" value="1"/>
</dbReference>
<feature type="domain" description="C2H2-type" evidence="3">
    <location>
        <begin position="687"/>
        <end position="723"/>
    </location>
</feature>
<evidence type="ECO:0000259" key="3">
    <source>
        <dbReference type="PROSITE" id="PS50157"/>
    </source>
</evidence>
<reference evidence="4 5" key="1">
    <citation type="journal article" date="2016" name="Sci. Rep.">
        <title>Peltaster fructicola genome reveals evolution from an invasive phytopathogen to an ectophytic parasite.</title>
        <authorList>
            <person name="Xu C."/>
            <person name="Chen H."/>
            <person name="Gleason M.L."/>
            <person name="Xu J.R."/>
            <person name="Liu H."/>
            <person name="Zhang R."/>
            <person name="Sun G."/>
        </authorList>
    </citation>
    <scope>NUCLEOTIDE SEQUENCE [LARGE SCALE GENOMIC DNA]</scope>
    <source>
        <strain evidence="4 5">LNHT1506</strain>
    </source>
</reference>
<keyword evidence="1" id="KW-0862">Zinc</keyword>
<dbReference type="Proteomes" id="UP000503462">
    <property type="component" value="Chromosome 2"/>
</dbReference>
<feature type="compositionally biased region" description="Basic and acidic residues" evidence="2">
    <location>
        <begin position="429"/>
        <end position="440"/>
    </location>
</feature>
<dbReference type="PANTHER" id="PTHR46179">
    <property type="entry name" value="ZINC FINGER PROTEIN"/>
    <property type="match status" value="1"/>
</dbReference>
<feature type="region of interest" description="Disordered" evidence="2">
    <location>
        <begin position="635"/>
        <end position="672"/>
    </location>
</feature>
<dbReference type="GO" id="GO:0008270">
    <property type="term" value="F:zinc ion binding"/>
    <property type="evidence" value="ECO:0007669"/>
    <property type="project" value="UniProtKB-KW"/>
</dbReference>
<feature type="compositionally biased region" description="Polar residues" evidence="2">
    <location>
        <begin position="290"/>
        <end position="310"/>
    </location>
</feature>
<evidence type="ECO:0000313" key="5">
    <source>
        <dbReference type="Proteomes" id="UP000503462"/>
    </source>
</evidence>
<keyword evidence="5" id="KW-1185">Reference proteome</keyword>